<keyword evidence="2" id="KW-1185">Reference proteome</keyword>
<sequence>MPISRSDRISGTLYALAADAEAAKSAVLEALRDERKKSNVFDHEHEAREALQTTTWAGGETRRVYAVRLDIRPAKP</sequence>
<dbReference type="EMBL" id="LJGW01000377">
    <property type="protein sequence ID" value="OEV09265.1"/>
    <property type="molecule type" value="Genomic_DNA"/>
</dbReference>
<accession>A0A1E7KZC8</accession>
<name>A0A1E7KZC8_9ACTN</name>
<organism evidence="1 2">
    <name type="scientific">Streptomyces nanshensis</name>
    <dbReference type="NCBI Taxonomy" id="518642"/>
    <lineage>
        <taxon>Bacteria</taxon>
        <taxon>Bacillati</taxon>
        <taxon>Actinomycetota</taxon>
        <taxon>Actinomycetes</taxon>
        <taxon>Kitasatosporales</taxon>
        <taxon>Streptomycetaceae</taxon>
        <taxon>Streptomyces</taxon>
    </lineage>
</organism>
<evidence type="ECO:0000313" key="2">
    <source>
        <dbReference type="Proteomes" id="UP000176005"/>
    </source>
</evidence>
<protein>
    <submittedName>
        <fullName evidence="1">Uncharacterized protein</fullName>
    </submittedName>
</protein>
<comment type="caution">
    <text evidence="1">The sequence shown here is derived from an EMBL/GenBank/DDBJ whole genome shotgun (WGS) entry which is preliminary data.</text>
</comment>
<dbReference type="Proteomes" id="UP000176005">
    <property type="component" value="Unassembled WGS sequence"/>
</dbReference>
<gene>
    <name evidence="1" type="ORF">AN218_22690</name>
</gene>
<dbReference type="AlphaFoldDB" id="A0A1E7KZC8"/>
<reference evidence="1 2" key="1">
    <citation type="journal article" date="2016" name="Front. Microbiol.">
        <title>Comparative Genomics Analysis of Streptomyces Species Reveals Their Adaptation to the Marine Environment and Their Diversity at the Genomic Level.</title>
        <authorList>
            <person name="Tian X."/>
            <person name="Zhang Z."/>
            <person name="Yang T."/>
            <person name="Chen M."/>
            <person name="Li J."/>
            <person name="Chen F."/>
            <person name="Yang J."/>
            <person name="Li W."/>
            <person name="Zhang B."/>
            <person name="Zhang Z."/>
            <person name="Wu J."/>
            <person name="Zhang C."/>
            <person name="Long L."/>
            <person name="Xiao J."/>
        </authorList>
    </citation>
    <scope>NUCLEOTIDE SEQUENCE [LARGE SCALE GENOMIC DNA]</scope>
    <source>
        <strain evidence="1 2">SCSIO 10429</strain>
    </source>
</reference>
<evidence type="ECO:0000313" key="1">
    <source>
        <dbReference type="EMBL" id="OEV09265.1"/>
    </source>
</evidence>
<proteinExistence type="predicted"/>
<dbReference type="RefSeq" id="WP_141747666.1">
    <property type="nucleotide sequence ID" value="NZ_LJGW01000377.1"/>
</dbReference>